<dbReference type="RefSeq" id="XP_022753795.1">
    <property type="nucleotide sequence ID" value="XM_022898060.1"/>
</dbReference>
<dbReference type="AlphaFoldDB" id="A0A6P5ZN34"/>
<accession>A0A6P5ZN34</accession>
<dbReference type="Proteomes" id="UP000515121">
    <property type="component" value="Unplaced"/>
</dbReference>
<gene>
    <name evidence="2" type="primary">LOC111302123</name>
</gene>
<protein>
    <submittedName>
        <fullName evidence="2">Omega-3 fatty acid desaturase, chloroplastic-like</fullName>
    </submittedName>
</protein>
<organism evidence="1 2">
    <name type="scientific">Durio zibethinus</name>
    <name type="common">Durian</name>
    <dbReference type="NCBI Taxonomy" id="66656"/>
    <lineage>
        <taxon>Eukaryota</taxon>
        <taxon>Viridiplantae</taxon>
        <taxon>Streptophyta</taxon>
        <taxon>Embryophyta</taxon>
        <taxon>Tracheophyta</taxon>
        <taxon>Spermatophyta</taxon>
        <taxon>Magnoliopsida</taxon>
        <taxon>eudicotyledons</taxon>
        <taxon>Gunneridae</taxon>
        <taxon>Pentapetalae</taxon>
        <taxon>rosids</taxon>
        <taxon>malvids</taxon>
        <taxon>Malvales</taxon>
        <taxon>Malvaceae</taxon>
        <taxon>Helicteroideae</taxon>
        <taxon>Durio</taxon>
    </lineage>
</organism>
<dbReference type="GeneID" id="111302123"/>
<keyword evidence="1" id="KW-1185">Reference proteome</keyword>
<dbReference type="KEGG" id="dzi:111302123"/>
<evidence type="ECO:0000313" key="1">
    <source>
        <dbReference type="Proteomes" id="UP000515121"/>
    </source>
</evidence>
<sequence length="127" mass="14640">MQTNSILTQRFLLYLTGIELPQRRAGLQQLNVIMDYSTISTMTLVPMSYTISSFKSHHLVEMTKAAKPVIGKYYREPKKSGPIPFHLMKNLVTSLRQDHYADNIGDIVYYHSDPQLFQLFSLGKSER</sequence>
<proteinExistence type="predicted"/>
<reference evidence="2" key="1">
    <citation type="submission" date="2025-08" db="UniProtKB">
        <authorList>
            <consortium name="RefSeq"/>
        </authorList>
    </citation>
    <scope>IDENTIFICATION</scope>
    <source>
        <tissue evidence="2">Fruit stalk</tissue>
    </source>
</reference>
<dbReference type="OrthoDB" id="1461976at2759"/>
<name>A0A6P5ZN34_DURZI</name>
<evidence type="ECO:0000313" key="2">
    <source>
        <dbReference type="RefSeq" id="XP_022753795.1"/>
    </source>
</evidence>